<gene>
    <name evidence="1" type="ORF">J1605_018479</name>
</gene>
<protein>
    <submittedName>
        <fullName evidence="1">Uncharacterized protein</fullName>
    </submittedName>
</protein>
<evidence type="ECO:0000313" key="2">
    <source>
        <dbReference type="Proteomes" id="UP001159641"/>
    </source>
</evidence>
<keyword evidence="2" id="KW-1185">Reference proteome</keyword>
<sequence length="239" mass="23765">MAGPPRGAPGSGSSDPAGLRVLLLPWSGLEVLNGTAGAAVGSGSCSPSVLRKAQFAGRWRGVPVAEPRALLARAEVGEGPALPEPVPAGGRGRWSCPELGKPWLPGQQRGGDAPAAALLKAAALGARGAPRLGAPAAAGRELSRASLTLVTRAVDAEPGRRPARQLVALPASSAFHARFSAGPAVSHVSEDVGGLAGPGAGRALTGRPGLRAGCPAPPFPGIGTRRASLCSSPLLPFIR</sequence>
<evidence type="ECO:0000313" key="1">
    <source>
        <dbReference type="EMBL" id="KAJ8795196.1"/>
    </source>
</evidence>
<dbReference type="Proteomes" id="UP001159641">
    <property type="component" value="Unassembled WGS sequence"/>
</dbReference>
<accession>A0AB34HU30</accession>
<dbReference type="EMBL" id="JAIQCJ010000599">
    <property type="protein sequence ID" value="KAJ8795196.1"/>
    <property type="molecule type" value="Genomic_DNA"/>
</dbReference>
<dbReference type="AlphaFoldDB" id="A0AB34HU30"/>
<comment type="caution">
    <text evidence="1">The sequence shown here is derived from an EMBL/GenBank/DDBJ whole genome shotgun (WGS) entry which is preliminary data.</text>
</comment>
<reference evidence="1 2" key="1">
    <citation type="submission" date="2022-11" db="EMBL/GenBank/DDBJ databases">
        <title>Whole genome sequence of Eschrichtius robustus ER-17-0199.</title>
        <authorList>
            <person name="Bruniche-Olsen A."/>
            <person name="Black A.N."/>
            <person name="Fields C.J."/>
            <person name="Walden K."/>
            <person name="Dewoody J.A."/>
        </authorList>
    </citation>
    <scope>NUCLEOTIDE SEQUENCE [LARGE SCALE GENOMIC DNA]</scope>
    <source>
        <strain evidence="1">ER-17-0199</strain>
        <tissue evidence="1">Blubber</tissue>
    </source>
</reference>
<name>A0AB34HU30_ESCRO</name>
<organism evidence="1 2">
    <name type="scientific">Eschrichtius robustus</name>
    <name type="common">California gray whale</name>
    <name type="synonym">Eschrichtius gibbosus</name>
    <dbReference type="NCBI Taxonomy" id="9764"/>
    <lineage>
        <taxon>Eukaryota</taxon>
        <taxon>Metazoa</taxon>
        <taxon>Chordata</taxon>
        <taxon>Craniata</taxon>
        <taxon>Vertebrata</taxon>
        <taxon>Euteleostomi</taxon>
        <taxon>Mammalia</taxon>
        <taxon>Eutheria</taxon>
        <taxon>Laurasiatheria</taxon>
        <taxon>Artiodactyla</taxon>
        <taxon>Whippomorpha</taxon>
        <taxon>Cetacea</taxon>
        <taxon>Mysticeti</taxon>
        <taxon>Eschrichtiidae</taxon>
        <taxon>Eschrichtius</taxon>
    </lineage>
</organism>
<proteinExistence type="predicted"/>